<comment type="caution">
    <text evidence="2">The sequence shown here is derived from an EMBL/GenBank/DDBJ whole genome shotgun (WGS) entry which is preliminary data.</text>
</comment>
<reference evidence="2" key="1">
    <citation type="submission" date="2023-07" db="EMBL/GenBank/DDBJ databases">
        <title>draft genome sequence of fig (Ficus carica).</title>
        <authorList>
            <person name="Takahashi T."/>
            <person name="Nishimura K."/>
        </authorList>
    </citation>
    <scope>NUCLEOTIDE SEQUENCE</scope>
</reference>
<dbReference type="AlphaFoldDB" id="A0AA88ARA2"/>
<proteinExistence type="predicted"/>
<keyword evidence="3" id="KW-1185">Reference proteome</keyword>
<feature type="region of interest" description="Disordered" evidence="1">
    <location>
        <begin position="84"/>
        <end position="107"/>
    </location>
</feature>
<protein>
    <submittedName>
        <fullName evidence="2">Uncharacterized protein</fullName>
    </submittedName>
</protein>
<accession>A0AA88ARA2</accession>
<dbReference type="Proteomes" id="UP001187192">
    <property type="component" value="Unassembled WGS sequence"/>
</dbReference>
<evidence type="ECO:0000313" key="3">
    <source>
        <dbReference type="Proteomes" id="UP001187192"/>
    </source>
</evidence>
<name>A0AA88ARA2_FICCA</name>
<organism evidence="2 3">
    <name type="scientific">Ficus carica</name>
    <name type="common">Common fig</name>
    <dbReference type="NCBI Taxonomy" id="3494"/>
    <lineage>
        <taxon>Eukaryota</taxon>
        <taxon>Viridiplantae</taxon>
        <taxon>Streptophyta</taxon>
        <taxon>Embryophyta</taxon>
        <taxon>Tracheophyta</taxon>
        <taxon>Spermatophyta</taxon>
        <taxon>Magnoliopsida</taxon>
        <taxon>eudicotyledons</taxon>
        <taxon>Gunneridae</taxon>
        <taxon>Pentapetalae</taxon>
        <taxon>rosids</taxon>
        <taxon>fabids</taxon>
        <taxon>Rosales</taxon>
        <taxon>Moraceae</taxon>
        <taxon>Ficeae</taxon>
        <taxon>Ficus</taxon>
    </lineage>
</organism>
<evidence type="ECO:0000256" key="1">
    <source>
        <dbReference type="SAM" id="MobiDB-lite"/>
    </source>
</evidence>
<evidence type="ECO:0000313" key="2">
    <source>
        <dbReference type="EMBL" id="GMN50983.1"/>
    </source>
</evidence>
<feature type="compositionally biased region" description="Polar residues" evidence="1">
    <location>
        <begin position="14"/>
        <end position="35"/>
    </location>
</feature>
<feature type="region of interest" description="Disordered" evidence="1">
    <location>
        <begin position="1"/>
        <end position="64"/>
    </location>
</feature>
<dbReference type="EMBL" id="BTGU01000035">
    <property type="protein sequence ID" value="GMN50983.1"/>
    <property type="molecule type" value="Genomic_DNA"/>
</dbReference>
<feature type="compositionally biased region" description="Low complexity" evidence="1">
    <location>
        <begin position="37"/>
        <end position="46"/>
    </location>
</feature>
<gene>
    <name evidence="2" type="ORF">TIFTF001_020138</name>
</gene>
<feature type="compositionally biased region" description="Basic residues" evidence="1">
    <location>
        <begin position="47"/>
        <end position="58"/>
    </location>
</feature>
<sequence>MRASAFPATKTHTRFPSDQSLAMDEQGNQDFQDLDNSAPTRSQSTRRPPRRRGARAQRKPTQTEILTKNVRSLTEVVRALVDRGAHNVQLPPAQQEAVESMPSRPPR</sequence>